<feature type="transmembrane region" description="Helical" evidence="5">
    <location>
        <begin position="398"/>
        <end position="418"/>
    </location>
</feature>
<feature type="transmembrane region" description="Helical" evidence="5">
    <location>
        <begin position="57"/>
        <end position="76"/>
    </location>
</feature>
<organism evidence="7 8">
    <name type="scientific">Sulfuricaulis limicola</name>
    <dbReference type="NCBI Taxonomy" id="1620215"/>
    <lineage>
        <taxon>Bacteria</taxon>
        <taxon>Pseudomonadati</taxon>
        <taxon>Pseudomonadota</taxon>
        <taxon>Gammaproteobacteria</taxon>
        <taxon>Acidiferrobacterales</taxon>
        <taxon>Acidiferrobacteraceae</taxon>
        <taxon>Sulfuricaulis</taxon>
    </lineage>
</organism>
<keyword evidence="2 5" id="KW-0812">Transmembrane</keyword>
<comment type="subcellular location">
    <subcellularLocation>
        <location evidence="1">Membrane</location>
        <topology evidence="1">Multi-pass membrane protein</topology>
    </subcellularLocation>
</comment>
<sequence length="419" mass="46443">MIMLGSYLFFLMIAPQLWVPGILDLPVDFIIYPLWYLALIIRGRGHLLFKFELAEKIFLAFFVWIILSALINGLTADSREQIYIYLRIFVLYKAVSASVETTAEVRNALWIFVLLAVVLAIEAISHKNSPDLLGWAGQKLGWVDPSVLEAGGTGRVRWVGIFDGPGVFCVVFTVALAVCMPYLSGGARLSVRVVIFAVIVLLGVATYLTGSRGGFLATLAILAMYIAVRRKIRMRSILAGGLVVMLLFSLAPESLTEMQDESRSAQHRVEMWAEGLEMVKQNPAFGIGRGNFKTYTGRLIAHNSAIEIGGETGLIGFILWGTLIYISFKAAFLTWKNETDGADSNTGLGMMLALMGYLVSAMFVTLEYETFYLLLALCMGLVRHQPAAQTLEKREVMMIFVVIGAWLLFVQIFVISYLS</sequence>
<accession>A0A1B4XGR9</accession>
<feature type="transmembrane region" description="Helical" evidence="5">
    <location>
        <begin position="347"/>
        <end position="364"/>
    </location>
</feature>
<feature type="domain" description="O-antigen ligase-related" evidence="6">
    <location>
        <begin position="198"/>
        <end position="320"/>
    </location>
</feature>
<dbReference type="AlphaFoldDB" id="A0A1B4XGR9"/>
<protein>
    <submittedName>
        <fullName evidence="7">O-antigen polymerase</fullName>
    </submittedName>
</protein>
<dbReference type="Pfam" id="PF04932">
    <property type="entry name" value="Wzy_C"/>
    <property type="match status" value="1"/>
</dbReference>
<keyword evidence="8" id="KW-1185">Reference proteome</keyword>
<feature type="transmembrane region" description="Helical" evidence="5">
    <location>
        <begin position="7"/>
        <end position="23"/>
    </location>
</feature>
<dbReference type="InterPro" id="IPR051533">
    <property type="entry name" value="WaaL-like"/>
</dbReference>
<evidence type="ECO:0000313" key="7">
    <source>
        <dbReference type="EMBL" id="BAV34012.1"/>
    </source>
</evidence>
<evidence type="ECO:0000256" key="2">
    <source>
        <dbReference type="ARBA" id="ARBA00022692"/>
    </source>
</evidence>
<dbReference type="InterPro" id="IPR007016">
    <property type="entry name" value="O-antigen_ligase-rel_domated"/>
</dbReference>
<keyword evidence="4 5" id="KW-0472">Membrane</keyword>
<dbReference type="PANTHER" id="PTHR37422:SF13">
    <property type="entry name" value="LIPOPOLYSACCHARIDE BIOSYNTHESIS PROTEIN PA4999-RELATED"/>
    <property type="match status" value="1"/>
</dbReference>
<keyword evidence="3 5" id="KW-1133">Transmembrane helix</keyword>
<feature type="transmembrane region" description="Helical" evidence="5">
    <location>
        <begin position="213"/>
        <end position="228"/>
    </location>
</feature>
<proteinExistence type="predicted"/>
<feature type="transmembrane region" description="Helical" evidence="5">
    <location>
        <begin position="189"/>
        <end position="207"/>
    </location>
</feature>
<dbReference type="Proteomes" id="UP000243180">
    <property type="component" value="Chromosome"/>
</dbReference>
<dbReference type="OrthoDB" id="871774at2"/>
<reference evidence="7 8" key="1">
    <citation type="submission" date="2015-05" db="EMBL/GenBank/DDBJ databases">
        <title>Complete genome sequence of a sulfur-oxidizing gammaproteobacterium strain HA5.</title>
        <authorList>
            <person name="Miura A."/>
            <person name="Kojima H."/>
            <person name="Fukui M."/>
        </authorList>
    </citation>
    <scope>NUCLEOTIDE SEQUENCE [LARGE SCALE GENOMIC DNA]</scope>
    <source>
        <strain evidence="7 8">HA5</strain>
    </source>
</reference>
<dbReference type="PANTHER" id="PTHR37422">
    <property type="entry name" value="TEICHURONIC ACID BIOSYNTHESIS PROTEIN TUAE"/>
    <property type="match status" value="1"/>
</dbReference>
<evidence type="ECO:0000259" key="6">
    <source>
        <dbReference type="Pfam" id="PF04932"/>
    </source>
</evidence>
<evidence type="ECO:0000313" key="8">
    <source>
        <dbReference type="Proteomes" id="UP000243180"/>
    </source>
</evidence>
<feature type="transmembrane region" description="Helical" evidence="5">
    <location>
        <begin position="158"/>
        <end position="182"/>
    </location>
</feature>
<gene>
    <name evidence="7" type="ORF">SCL_1709</name>
</gene>
<dbReference type="GO" id="GO:0016020">
    <property type="term" value="C:membrane"/>
    <property type="evidence" value="ECO:0007669"/>
    <property type="project" value="UniProtKB-SubCell"/>
</dbReference>
<feature type="transmembrane region" description="Helical" evidence="5">
    <location>
        <begin position="314"/>
        <end position="335"/>
    </location>
</feature>
<evidence type="ECO:0000256" key="4">
    <source>
        <dbReference type="ARBA" id="ARBA00023136"/>
    </source>
</evidence>
<evidence type="ECO:0000256" key="3">
    <source>
        <dbReference type="ARBA" id="ARBA00022989"/>
    </source>
</evidence>
<evidence type="ECO:0000256" key="5">
    <source>
        <dbReference type="SAM" id="Phobius"/>
    </source>
</evidence>
<dbReference type="EMBL" id="AP014879">
    <property type="protein sequence ID" value="BAV34012.1"/>
    <property type="molecule type" value="Genomic_DNA"/>
</dbReference>
<dbReference type="RefSeq" id="WP_096360805.1">
    <property type="nucleotide sequence ID" value="NZ_AP014879.1"/>
</dbReference>
<dbReference type="KEGG" id="slim:SCL_1709"/>
<name>A0A1B4XGR9_9GAMM</name>
<dbReference type="InParanoid" id="A0A1B4XGR9"/>
<evidence type="ECO:0000256" key="1">
    <source>
        <dbReference type="ARBA" id="ARBA00004141"/>
    </source>
</evidence>
<feature type="transmembrane region" description="Helical" evidence="5">
    <location>
        <begin position="108"/>
        <end position="125"/>
    </location>
</feature>